<organism evidence="1">
    <name type="scientific">uncultured Solirubrobacteraceae bacterium</name>
    <dbReference type="NCBI Taxonomy" id="1162706"/>
    <lineage>
        <taxon>Bacteria</taxon>
        <taxon>Bacillati</taxon>
        <taxon>Actinomycetota</taxon>
        <taxon>Thermoleophilia</taxon>
        <taxon>Solirubrobacterales</taxon>
        <taxon>Solirubrobacteraceae</taxon>
        <taxon>environmental samples</taxon>
    </lineage>
</organism>
<evidence type="ECO:0000313" key="1">
    <source>
        <dbReference type="EMBL" id="CAA9529007.1"/>
    </source>
</evidence>
<dbReference type="EMBL" id="CADCVO010000612">
    <property type="protein sequence ID" value="CAA9529007.1"/>
    <property type="molecule type" value="Genomic_DNA"/>
</dbReference>
<proteinExistence type="predicted"/>
<gene>
    <name evidence="1" type="ORF">AVDCRST_MAG13-3997</name>
</gene>
<name>A0A6J4TQC4_9ACTN</name>
<dbReference type="AlphaFoldDB" id="A0A6J4TQC4"/>
<protein>
    <submittedName>
        <fullName evidence="1">Uncharacterized protein</fullName>
    </submittedName>
</protein>
<accession>A0A6J4TQC4</accession>
<reference evidence="1" key="1">
    <citation type="submission" date="2020-02" db="EMBL/GenBank/DDBJ databases">
        <authorList>
            <person name="Meier V. D."/>
        </authorList>
    </citation>
    <scope>NUCLEOTIDE SEQUENCE</scope>
    <source>
        <strain evidence="1">AVDCRST_MAG13</strain>
    </source>
</reference>
<sequence>MSYTPVRDGGLERRGEGWRLTGEARAVWGNEPWLVRDERDSRSLAVPEGSSATTPPQCVGLQEPTLRFFATGSGATAPYLDVEVLYEDAFGIVRSKWIGFDLGGRWHPTAVMPISVNLLPLFPGSQTPVAFRFTAVSGDFNLDDVFVDPWAQR</sequence>